<accession>A0A8R1UQP9</accession>
<name>A0A2A6CF57_PRIPA</name>
<keyword evidence="2" id="KW-1185">Reference proteome</keyword>
<evidence type="ECO:0000313" key="1">
    <source>
        <dbReference type="EnsemblMetazoa" id="PPA38291.1"/>
    </source>
</evidence>
<dbReference type="EnsemblMetazoa" id="PPA38291.1">
    <property type="protein sequence ID" value="PPA38291.1"/>
    <property type="gene ID" value="WBGene00276660"/>
</dbReference>
<reference evidence="1" key="2">
    <citation type="submission" date="2022-06" db="UniProtKB">
        <authorList>
            <consortium name="EnsemblMetazoa"/>
        </authorList>
    </citation>
    <scope>IDENTIFICATION</scope>
    <source>
        <strain evidence="1">PS312</strain>
    </source>
</reference>
<accession>A0A2A6CF57</accession>
<organism evidence="1 2">
    <name type="scientific">Pristionchus pacificus</name>
    <name type="common">Parasitic nematode worm</name>
    <dbReference type="NCBI Taxonomy" id="54126"/>
    <lineage>
        <taxon>Eukaryota</taxon>
        <taxon>Metazoa</taxon>
        <taxon>Ecdysozoa</taxon>
        <taxon>Nematoda</taxon>
        <taxon>Chromadorea</taxon>
        <taxon>Rhabditida</taxon>
        <taxon>Rhabditina</taxon>
        <taxon>Diplogasteromorpha</taxon>
        <taxon>Diplogasteroidea</taxon>
        <taxon>Neodiplogasteridae</taxon>
        <taxon>Pristionchus</taxon>
    </lineage>
</organism>
<evidence type="ECO:0000313" key="2">
    <source>
        <dbReference type="Proteomes" id="UP000005239"/>
    </source>
</evidence>
<protein>
    <submittedName>
        <fullName evidence="1">Uncharacterized protein</fullName>
    </submittedName>
</protein>
<dbReference type="AlphaFoldDB" id="A0A2A6CF57"/>
<reference evidence="2" key="1">
    <citation type="journal article" date="2008" name="Nat. Genet.">
        <title>The Pristionchus pacificus genome provides a unique perspective on nematode lifestyle and parasitism.</title>
        <authorList>
            <person name="Dieterich C."/>
            <person name="Clifton S.W."/>
            <person name="Schuster L.N."/>
            <person name="Chinwalla A."/>
            <person name="Delehaunty K."/>
            <person name="Dinkelacker I."/>
            <person name="Fulton L."/>
            <person name="Fulton R."/>
            <person name="Godfrey J."/>
            <person name="Minx P."/>
            <person name="Mitreva M."/>
            <person name="Roeseler W."/>
            <person name="Tian H."/>
            <person name="Witte H."/>
            <person name="Yang S.P."/>
            <person name="Wilson R.K."/>
            <person name="Sommer R.J."/>
        </authorList>
    </citation>
    <scope>NUCLEOTIDE SEQUENCE [LARGE SCALE GENOMIC DNA]</scope>
    <source>
        <strain evidence="2">PS312</strain>
    </source>
</reference>
<sequence length="155" mass="18121">MLFGVLEDADDDGHSHFSYRRPVVSRWRDIENTVISIEFYLGSQTHPIFAFILTEEFWKNCFRRHAVWSQLTSAFTEESLVFNGLQAIVNPLIVLWLTPEYRKLLKRKEKKKRITYVAFAVPNYTQGILRDATGKPISLSKKPEESLFSRYCSKV</sequence>
<gene>
    <name evidence="1" type="primary">WBGene00276660</name>
</gene>
<dbReference type="Proteomes" id="UP000005239">
    <property type="component" value="Unassembled WGS sequence"/>
</dbReference>
<proteinExistence type="predicted"/>